<gene>
    <name evidence="12" type="ORF">BDZ31_004295</name>
</gene>
<feature type="domain" description="ACT" evidence="11">
    <location>
        <begin position="287"/>
        <end position="356"/>
    </location>
</feature>
<comment type="pathway">
    <text evidence="1">Amino-acid biosynthesis; L-tyrosine biosynthesis; (4-hydroxyphenyl)pyruvate from prephenate (NAD(+) route): step 1/1.</text>
</comment>
<evidence type="ECO:0000256" key="3">
    <source>
        <dbReference type="ARBA" id="ARBA00012068"/>
    </source>
</evidence>
<dbReference type="Proteomes" id="UP000585272">
    <property type="component" value="Unassembled WGS sequence"/>
</dbReference>
<dbReference type="InterPro" id="IPR045865">
    <property type="entry name" value="ACT-like_dom_sf"/>
</dbReference>
<dbReference type="SUPFAM" id="SSF55021">
    <property type="entry name" value="ACT-like"/>
    <property type="match status" value="1"/>
</dbReference>
<dbReference type="EMBL" id="JACHNU010000008">
    <property type="protein sequence ID" value="MBB4664680.1"/>
    <property type="molecule type" value="Genomic_DNA"/>
</dbReference>
<evidence type="ECO:0000256" key="6">
    <source>
        <dbReference type="ARBA" id="ARBA00023002"/>
    </source>
</evidence>
<dbReference type="PROSITE" id="PS51176">
    <property type="entry name" value="PDH_ADH"/>
    <property type="match status" value="1"/>
</dbReference>
<evidence type="ECO:0000256" key="8">
    <source>
        <dbReference type="ARBA" id="ARBA00023141"/>
    </source>
</evidence>
<dbReference type="InterPro" id="IPR008927">
    <property type="entry name" value="6-PGluconate_DH-like_C_sf"/>
</dbReference>
<dbReference type="InterPro" id="IPR002912">
    <property type="entry name" value="ACT_dom"/>
</dbReference>
<dbReference type="GO" id="GO:0008977">
    <property type="term" value="F:prephenate dehydrogenase (NAD+) activity"/>
    <property type="evidence" value="ECO:0007669"/>
    <property type="project" value="UniProtKB-EC"/>
</dbReference>
<dbReference type="UniPathway" id="UPA00122">
    <property type="reaction ID" value="UER00961"/>
</dbReference>
<dbReference type="Gene3D" id="3.40.50.720">
    <property type="entry name" value="NAD(P)-binding Rossmann-like Domain"/>
    <property type="match status" value="1"/>
</dbReference>
<dbReference type="PANTHER" id="PTHR21363:SF0">
    <property type="entry name" value="PREPHENATE DEHYDROGENASE [NADP(+)]"/>
    <property type="match status" value="1"/>
</dbReference>
<evidence type="ECO:0000259" key="11">
    <source>
        <dbReference type="PROSITE" id="PS51671"/>
    </source>
</evidence>
<comment type="similarity">
    <text evidence="2">Belongs to the prephenate/arogenate dehydrogenase family.</text>
</comment>
<evidence type="ECO:0000256" key="2">
    <source>
        <dbReference type="ARBA" id="ARBA00007964"/>
    </source>
</evidence>
<dbReference type="Gene3D" id="3.30.70.260">
    <property type="match status" value="1"/>
</dbReference>
<dbReference type="Pfam" id="PF20463">
    <property type="entry name" value="PDH_C"/>
    <property type="match status" value="1"/>
</dbReference>
<protein>
    <recommendedName>
        <fullName evidence="4">Prephenate dehydrogenase</fullName>
        <ecNumber evidence="3">1.3.1.12</ecNumber>
    </recommendedName>
</protein>
<dbReference type="GO" id="GO:0004665">
    <property type="term" value="F:prephenate dehydrogenase (NADP+) activity"/>
    <property type="evidence" value="ECO:0007669"/>
    <property type="project" value="InterPro"/>
</dbReference>
<evidence type="ECO:0000256" key="7">
    <source>
        <dbReference type="ARBA" id="ARBA00023027"/>
    </source>
</evidence>
<dbReference type="Pfam" id="PF02153">
    <property type="entry name" value="PDH_N"/>
    <property type="match status" value="1"/>
</dbReference>
<dbReference type="InterPro" id="IPR036291">
    <property type="entry name" value="NAD(P)-bd_dom_sf"/>
</dbReference>
<evidence type="ECO:0000259" key="10">
    <source>
        <dbReference type="PROSITE" id="PS51176"/>
    </source>
</evidence>
<dbReference type="InterPro" id="IPR050812">
    <property type="entry name" value="Preph/Arog_dehydrog"/>
</dbReference>
<dbReference type="AlphaFoldDB" id="A0A840IL92"/>
<dbReference type="GO" id="GO:0006571">
    <property type="term" value="P:tyrosine biosynthetic process"/>
    <property type="evidence" value="ECO:0007669"/>
    <property type="project" value="UniProtKB-UniPathway"/>
</dbReference>
<dbReference type="GO" id="GO:0070403">
    <property type="term" value="F:NAD+ binding"/>
    <property type="evidence" value="ECO:0007669"/>
    <property type="project" value="InterPro"/>
</dbReference>
<evidence type="ECO:0000256" key="5">
    <source>
        <dbReference type="ARBA" id="ARBA00022498"/>
    </source>
</evidence>
<dbReference type="EC" id="1.3.1.12" evidence="3"/>
<keyword evidence="13" id="KW-1185">Reference proteome</keyword>
<dbReference type="SUPFAM" id="SSF51735">
    <property type="entry name" value="NAD(P)-binding Rossmann-fold domains"/>
    <property type="match status" value="1"/>
</dbReference>
<evidence type="ECO:0000256" key="1">
    <source>
        <dbReference type="ARBA" id="ARBA00005067"/>
    </source>
</evidence>
<keyword evidence="8" id="KW-0028">Amino-acid biosynthesis</keyword>
<name>A0A840IL92_9ACTN</name>
<dbReference type="InterPro" id="IPR046825">
    <property type="entry name" value="PDH_C"/>
</dbReference>
<reference evidence="12 13" key="1">
    <citation type="submission" date="2020-08" db="EMBL/GenBank/DDBJ databases">
        <title>Genomic Encyclopedia of Archaeal and Bacterial Type Strains, Phase II (KMG-II): from individual species to whole genera.</title>
        <authorList>
            <person name="Goeker M."/>
        </authorList>
    </citation>
    <scope>NUCLEOTIDE SEQUENCE [LARGE SCALE GENOMIC DNA]</scope>
    <source>
        <strain evidence="12 13">DSM 23288</strain>
    </source>
</reference>
<organism evidence="12 13">
    <name type="scientific">Conexibacter arvalis</name>
    <dbReference type="NCBI Taxonomy" id="912552"/>
    <lineage>
        <taxon>Bacteria</taxon>
        <taxon>Bacillati</taxon>
        <taxon>Actinomycetota</taxon>
        <taxon>Thermoleophilia</taxon>
        <taxon>Solirubrobacterales</taxon>
        <taxon>Conexibacteraceae</taxon>
        <taxon>Conexibacter</taxon>
    </lineage>
</organism>
<keyword evidence="6 12" id="KW-0560">Oxidoreductase</keyword>
<keyword evidence="7" id="KW-0520">NAD</keyword>
<keyword evidence="8" id="KW-0057">Aromatic amino acid biosynthesis</keyword>
<dbReference type="RefSeq" id="WP_183344934.1">
    <property type="nucleotide sequence ID" value="NZ_JACHNU010000008.1"/>
</dbReference>
<evidence type="ECO:0000256" key="4">
    <source>
        <dbReference type="ARBA" id="ARBA00016891"/>
    </source>
</evidence>
<dbReference type="InterPro" id="IPR046826">
    <property type="entry name" value="PDH_N"/>
</dbReference>
<evidence type="ECO:0000313" key="12">
    <source>
        <dbReference type="EMBL" id="MBB4664680.1"/>
    </source>
</evidence>
<keyword evidence="5" id="KW-0827">Tyrosine biosynthesis</keyword>
<evidence type="ECO:0000256" key="9">
    <source>
        <dbReference type="ARBA" id="ARBA00049260"/>
    </source>
</evidence>
<dbReference type="SUPFAM" id="SSF48179">
    <property type="entry name" value="6-phosphogluconate dehydrogenase C-terminal domain-like"/>
    <property type="match status" value="1"/>
</dbReference>
<comment type="caution">
    <text evidence="12">The sequence shown here is derived from an EMBL/GenBank/DDBJ whole genome shotgun (WGS) entry which is preliminary data.</text>
</comment>
<proteinExistence type="inferred from homology"/>
<dbReference type="PANTHER" id="PTHR21363">
    <property type="entry name" value="PREPHENATE DEHYDROGENASE"/>
    <property type="match status" value="1"/>
</dbReference>
<feature type="domain" description="Prephenate/arogenate dehydrogenase" evidence="10">
    <location>
        <begin position="1"/>
        <end position="283"/>
    </location>
</feature>
<dbReference type="InterPro" id="IPR003099">
    <property type="entry name" value="Prephen_DH"/>
</dbReference>
<comment type="catalytic activity">
    <reaction evidence="9">
        <text>prephenate + NAD(+) = 3-(4-hydroxyphenyl)pyruvate + CO2 + NADH</text>
        <dbReference type="Rhea" id="RHEA:13869"/>
        <dbReference type="ChEBI" id="CHEBI:16526"/>
        <dbReference type="ChEBI" id="CHEBI:29934"/>
        <dbReference type="ChEBI" id="CHEBI:36242"/>
        <dbReference type="ChEBI" id="CHEBI:57540"/>
        <dbReference type="ChEBI" id="CHEBI:57945"/>
        <dbReference type="EC" id="1.3.1.12"/>
    </reaction>
</comment>
<sequence length="356" mass="37150">MRISIIGVGLIGGSVGLAARERLGADVTGWDPSPGVLDAACGLGALDRGAASLEEAVDGAEAVFVAAPVGALPATIARVLAAICDDCVVTDVGSTKRSVVAATSDPRFVGGHPLAGAETAGVEHARADLFQDATWYLTPTGSATGTLLERLHRLLRTLGAKPTVIDAATHDTMLAAVSHLPHVTANVLVAQAARALEEESEQLPATGPSFRDATRVAGANSGIWTDIYLANRDALIERIDDTVRRLEEFRALLVAADADGVTAWNEAAREDRRRLLEAQLAGGTVHELRISVPDEPGVIARLALELGRAGVNINDMALYPAPSRAEGVVALWIAGDEPARRAEQLVEELGFPVARA</sequence>
<accession>A0A840IL92</accession>
<evidence type="ECO:0000313" key="13">
    <source>
        <dbReference type="Proteomes" id="UP000585272"/>
    </source>
</evidence>
<dbReference type="Gene3D" id="1.10.3660.10">
    <property type="entry name" value="6-phosphogluconate dehydrogenase C-terminal like domain"/>
    <property type="match status" value="1"/>
</dbReference>
<dbReference type="PROSITE" id="PS51671">
    <property type="entry name" value="ACT"/>
    <property type="match status" value="1"/>
</dbReference>